<reference evidence="7 8" key="2">
    <citation type="submission" date="2017-09" db="EMBL/GenBank/DDBJ databases">
        <title>Tripartite evolution among Lactobacillus johnsonii, Lactobacillus taiwanensis, Lactobacillus reuteri and their rodent host.</title>
        <authorList>
            <person name="Wang T."/>
            <person name="Knowles S."/>
            <person name="Cheng C."/>
        </authorList>
    </citation>
    <scope>NUCLEOTIDE SEQUENCE [LARGE SCALE GENOMIC DNA]</scope>
    <source>
        <strain evidence="7 8">114h</strain>
    </source>
</reference>
<dbReference type="AlphaFoldDB" id="A0A256SR56"/>
<feature type="domain" description="Core-binding (CB)" evidence="6">
    <location>
        <begin position="66"/>
        <end position="150"/>
    </location>
</feature>
<gene>
    <name evidence="7" type="ORF">CBF96_05270</name>
</gene>
<dbReference type="InterPro" id="IPR044068">
    <property type="entry name" value="CB"/>
</dbReference>
<dbReference type="EMBL" id="NGPL01000029">
    <property type="protein sequence ID" value="OYS69230.1"/>
    <property type="molecule type" value="Genomic_DNA"/>
</dbReference>
<name>A0A256SR56_LIMRT</name>
<dbReference type="PANTHER" id="PTHR30349">
    <property type="entry name" value="PHAGE INTEGRASE-RELATED"/>
    <property type="match status" value="1"/>
</dbReference>
<keyword evidence="3" id="KW-0233">DNA recombination</keyword>
<dbReference type="Pfam" id="PF00589">
    <property type="entry name" value="Phage_integrase"/>
    <property type="match status" value="1"/>
</dbReference>
<dbReference type="Gene3D" id="1.10.443.10">
    <property type="entry name" value="Intergrase catalytic core"/>
    <property type="match status" value="1"/>
</dbReference>
<feature type="domain" description="Tyr recombinase" evidence="5">
    <location>
        <begin position="176"/>
        <end position="371"/>
    </location>
</feature>
<dbReference type="InterPro" id="IPR011010">
    <property type="entry name" value="DNA_brk_join_enz"/>
</dbReference>
<dbReference type="CDD" id="cd01189">
    <property type="entry name" value="INT_ICEBs1_C_like"/>
    <property type="match status" value="1"/>
</dbReference>
<proteinExistence type="inferred from homology"/>
<dbReference type="PROSITE" id="PS51900">
    <property type="entry name" value="CB"/>
    <property type="match status" value="1"/>
</dbReference>
<accession>A0A256SR56</accession>
<evidence type="ECO:0000256" key="4">
    <source>
        <dbReference type="PROSITE-ProRule" id="PRU01248"/>
    </source>
</evidence>
<evidence type="ECO:0000313" key="8">
    <source>
        <dbReference type="Proteomes" id="UP000215747"/>
    </source>
</evidence>
<evidence type="ECO:0000259" key="6">
    <source>
        <dbReference type="PROSITE" id="PS51900"/>
    </source>
</evidence>
<sequence length="376" mass="43489">MWIQERGKYTRLCERYKDPLTNKPKIASIGLKDKRKKTIKEASIALTNKINKQISEVKQGKIIHGITLKQLLDEYTDYEEPRIKRSTYYNHQTMVNTLLDIFSKDALIENFTPLIITDTLEKLMYGDRDLSSGYVSRYKYYLHKVIDYAVKHSYIKENPVDKVKIDYKSSISGQQIKDKFLEDDELKAVLEYLYKNTRIYGELCEWLYLTGLRFGEAAALSFDDVYTKDDHWFVDITGTLEYEHVKIKNQGKSDTPKTASSVRSVVLPQKAVQIYQKLKEKSNGKGFIFATENGTPIQTSSVNTVLRSAKKKLKLNKPLSTHVFRHTHISKMAELDIPLYVIQQRVGHSNSKITSQIYLHVTQNAIKKEASKLDQL</sequence>
<dbReference type="RefSeq" id="WP_094537097.1">
    <property type="nucleotide sequence ID" value="NZ_NGPL01000029.1"/>
</dbReference>
<dbReference type="InterPro" id="IPR010998">
    <property type="entry name" value="Integrase_recombinase_N"/>
</dbReference>
<dbReference type="GO" id="GO:0003677">
    <property type="term" value="F:DNA binding"/>
    <property type="evidence" value="ECO:0007669"/>
    <property type="project" value="UniProtKB-UniRule"/>
</dbReference>
<dbReference type="InterPro" id="IPR050090">
    <property type="entry name" value="Tyrosine_recombinase_XerCD"/>
</dbReference>
<protein>
    <submittedName>
        <fullName evidence="7">Site-specific integrase</fullName>
    </submittedName>
</protein>
<dbReference type="PROSITE" id="PS51898">
    <property type="entry name" value="TYR_RECOMBINASE"/>
    <property type="match status" value="1"/>
</dbReference>
<dbReference type="GO" id="GO:0015074">
    <property type="term" value="P:DNA integration"/>
    <property type="evidence" value="ECO:0007669"/>
    <property type="project" value="InterPro"/>
</dbReference>
<comment type="caution">
    <text evidence="7">The sequence shown here is derived from an EMBL/GenBank/DDBJ whole genome shotgun (WGS) entry which is preliminary data.</text>
</comment>
<evidence type="ECO:0000313" key="7">
    <source>
        <dbReference type="EMBL" id="OYS69230.1"/>
    </source>
</evidence>
<dbReference type="SUPFAM" id="SSF56349">
    <property type="entry name" value="DNA breaking-rejoining enzymes"/>
    <property type="match status" value="1"/>
</dbReference>
<evidence type="ECO:0000256" key="2">
    <source>
        <dbReference type="ARBA" id="ARBA00023125"/>
    </source>
</evidence>
<dbReference type="Proteomes" id="UP000215747">
    <property type="component" value="Unassembled WGS sequence"/>
</dbReference>
<dbReference type="GO" id="GO:0006310">
    <property type="term" value="P:DNA recombination"/>
    <property type="evidence" value="ECO:0007669"/>
    <property type="project" value="UniProtKB-KW"/>
</dbReference>
<dbReference type="InterPro" id="IPR013762">
    <property type="entry name" value="Integrase-like_cat_sf"/>
</dbReference>
<keyword evidence="2 4" id="KW-0238">DNA-binding</keyword>
<organism evidence="7 8">
    <name type="scientific">Limosilactobacillus reuteri</name>
    <name type="common">Lactobacillus reuteri</name>
    <dbReference type="NCBI Taxonomy" id="1598"/>
    <lineage>
        <taxon>Bacteria</taxon>
        <taxon>Bacillati</taxon>
        <taxon>Bacillota</taxon>
        <taxon>Bacilli</taxon>
        <taxon>Lactobacillales</taxon>
        <taxon>Lactobacillaceae</taxon>
        <taxon>Limosilactobacillus</taxon>
    </lineage>
</organism>
<evidence type="ECO:0000256" key="1">
    <source>
        <dbReference type="ARBA" id="ARBA00008857"/>
    </source>
</evidence>
<comment type="similarity">
    <text evidence="1">Belongs to the 'phage' integrase family.</text>
</comment>
<evidence type="ECO:0000256" key="3">
    <source>
        <dbReference type="ARBA" id="ARBA00023172"/>
    </source>
</evidence>
<dbReference type="InterPro" id="IPR002104">
    <property type="entry name" value="Integrase_catalytic"/>
</dbReference>
<dbReference type="Gene3D" id="1.10.150.130">
    <property type="match status" value="1"/>
</dbReference>
<dbReference type="PANTHER" id="PTHR30349:SF41">
    <property type="entry name" value="INTEGRASE_RECOMBINASE PROTEIN MJ0367-RELATED"/>
    <property type="match status" value="1"/>
</dbReference>
<reference evidence="8" key="1">
    <citation type="submission" date="2017-05" db="EMBL/GenBank/DDBJ databases">
        <authorList>
            <person name="Lin X.B."/>
            <person name="Stothard P."/>
            <person name="Tasseva G."/>
            <person name="Walter J."/>
        </authorList>
    </citation>
    <scope>NUCLEOTIDE SEQUENCE [LARGE SCALE GENOMIC DNA]</scope>
    <source>
        <strain evidence="8">114h</strain>
    </source>
</reference>
<evidence type="ECO:0000259" key="5">
    <source>
        <dbReference type="PROSITE" id="PS51898"/>
    </source>
</evidence>